<comment type="caution">
    <text evidence="1">The sequence shown here is derived from an EMBL/GenBank/DDBJ whole genome shotgun (WGS) entry which is preliminary data.</text>
</comment>
<dbReference type="Proteomes" id="UP001165064">
    <property type="component" value="Unassembled WGS sequence"/>
</dbReference>
<accession>A0ACB5SRA1</accession>
<protein>
    <submittedName>
        <fullName evidence="1">Unnamed protein product</fullName>
    </submittedName>
</protein>
<evidence type="ECO:0000313" key="2">
    <source>
        <dbReference type="Proteomes" id="UP001165064"/>
    </source>
</evidence>
<evidence type="ECO:0000313" key="1">
    <source>
        <dbReference type="EMBL" id="GME70072.1"/>
    </source>
</evidence>
<sequence>MTNLPAIRCTGQFNFTQNQSVDPDSKFIDSVHIGWFLRVWLVTNSQQSTIHITSPTSTTSIPVTVLLYAITMIFHANIATEYIRTPFLHL</sequence>
<name>A0ACB5SRA1_AMBMO</name>
<keyword evidence="2" id="KW-1185">Reference proteome</keyword>
<organism evidence="1 2">
    <name type="scientific">Ambrosiozyma monospora</name>
    <name type="common">Yeast</name>
    <name type="synonym">Endomycopsis monosporus</name>
    <dbReference type="NCBI Taxonomy" id="43982"/>
    <lineage>
        <taxon>Eukaryota</taxon>
        <taxon>Fungi</taxon>
        <taxon>Dikarya</taxon>
        <taxon>Ascomycota</taxon>
        <taxon>Saccharomycotina</taxon>
        <taxon>Pichiomycetes</taxon>
        <taxon>Pichiales</taxon>
        <taxon>Pichiaceae</taxon>
        <taxon>Ambrosiozyma</taxon>
    </lineage>
</organism>
<reference evidence="1" key="1">
    <citation type="submission" date="2023-04" db="EMBL/GenBank/DDBJ databases">
        <title>Ambrosiozyma monospora NBRC 10751.</title>
        <authorList>
            <person name="Ichikawa N."/>
            <person name="Sato H."/>
            <person name="Tonouchi N."/>
        </authorList>
    </citation>
    <scope>NUCLEOTIDE SEQUENCE</scope>
    <source>
        <strain evidence="1">NBRC 10751</strain>
    </source>
</reference>
<dbReference type="EMBL" id="BSXS01000001">
    <property type="protein sequence ID" value="GME70072.1"/>
    <property type="molecule type" value="Genomic_DNA"/>
</dbReference>
<gene>
    <name evidence="1" type="ORF">Amon02_000000700</name>
</gene>
<proteinExistence type="predicted"/>